<sequence length="207" mass="21855">MRSDSKPAGQRSGSFTEAARREQIVRGAVTVLAGKGYGGTSLQAIADHLGISKGVISYHFAGKAEVLHEVVRYVLAQAEAWMTPRVAAAGSFTAALRIYVTSNLAFLDNHRDEMVALTEVLANARSTPGVPELFGQSQHEAVAALQKLLEGGQQAGEFGAFSGRAAAVALRGAIDSSTGLMQQNAAFDVAAFSTELVDFFVKAARQR</sequence>
<proteinExistence type="predicted"/>
<dbReference type="SUPFAM" id="SSF48498">
    <property type="entry name" value="Tetracyclin repressor-like, C-terminal domain"/>
    <property type="match status" value="1"/>
</dbReference>
<dbReference type="PROSITE" id="PS50977">
    <property type="entry name" value="HTH_TETR_2"/>
    <property type="match status" value="1"/>
</dbReference>
<dbReference type="Proteomes" id="UP000256913">
    <property type="component" value="Unassembled WGS sequence"/>
</dbReference>
<keyword evidence="2 4" id="KW-0238">DNA-binding</keyword>
<evidence type="ECO:0000256" key="3">
    <source>
        <dbReference type="ARBA" id="ARBA00023163"/>
    </source>
</evidence>
<evidence type="ECO:0000313" key="6">
    <source>
        <dbReference type="EMBL" id="REG01430.1"/>
    </source>
</evidence>
<dbReference type="SUPFAM" id="SSF46689">
    <property type="entry name" value="Homeodomain-like"/>
    <property type="match status" value="1"/>
</dbReference>
<dbReference type="InterPro" id="IPR023772">
    <property type="entry name" value="DNA-bd_HTH_TetR-type_CS"/>
</dbReference>
<dbReference type="PANTHER" id="PTHR30055">
    <property type="entry name" value="HTH-TYPE TRANSCRIPTIONAL REGULATOR RUTR"/>
    <property type="match status" value="1"/>
</dbReference>
<dbReference type="PROSITE" id="PS01081">
    <property type="entry name" value="HTH_TETR_1"/>
    <property type="match status" value="1"/>
</dbReference>
<name>A0A3D9ZWM2_9ACTN</name>
<evidence type="ECO:0000256" key="4">
    <source>
        <dbReference type="PROSITE-ProRule" id="PRU00335"/>
    </source>
</evidence>
<feature type="DNA-binding region" description="H-T-H motif" evidence="4">
    <location>
        <begin position="41"/>
        <end position="60"/>
    </location>
</feature>
<gene>
    <name evidence="6" type="ORF">DFJ67_7514</name>
</gene>
<dbReference type="Gene3D" id="1.10.357.10">
    <property type="entry name" value="Tetracycline Repressor, domain 2"/>
    <property type="match status" value="1"/>
</dbReference>
<protein>
    <submittedName>
        <fullName evidence="6">TetR family transcriptional regulator</fullName>
    </submittedName>
</protein>
<dbReference type="GO" id="GO:0003700">
    <property type="term" value="F:DNA-binding transcription factor activity"/>
    <property type="evidence" value="ECO:0007669"/>
    <property type="project" value="TreeGrafter"/>
</dbReference>
<evidence type="ECO:0000313" key="7">
    <source>
        <dbReference type="Proteomes" id="UP000256913"/>
    </source>
</evidence>
<evidence type="ECO:0000256" key="2">
    <source>
        <dbReference type="ARBA" id="ARBA00023125"/>
    </source>
</evidence>
<dbReference type="PANTHER" id="PTHR30055:SF234">
    <property type="entry name" value="HTH-TYPE TRANSCRIPTIONAL REGULATOR BETI"/>
    <property type="match status" value="1"/>
</dbReference>
<evidence type="ECO:0000256" key="1">
    <source>
        <dbReference type="ARBA" id="ARBA00023015"/>
    </source>
</evidence>
<dbReference type="InterPro" id="IPR001647">
    <property type="entry name" value="HTH_TetR"/>
</dbReference>
<evidence type="ECO:0000259" key="5">
    <source>
        <dbReference type="PROSITE" id="PS50977"/>
    </source>
</evidence>
<dbReference type="InterPro" id="IPR050109">
    <property type="entry name" value="HTH-type_TetR-like_transc_reg"/>
</dbReference>
<accession>A0A3D9ZWM2</accession>
<keyword evidence="3" id="KW-0804">Transcription</keyword>
<dbReference type="Gene3D" id="1.10.10.60">
    <property type="entry name" value="Homeodomain-like"/>
    <property type="match status" value="1"/>
</dbReference>
<dbReference type="GO" id="GO:0000976">
    <property type="term" value="F:transcription cis-regulatory region binding"/>
    <property type="evidence" value="ECO:0007669"/>
    <property type="project" value="TreeGrafter"/>
</dbReference>
<feature type="domain" description="HTH tetR-type" evidence="5">
    <location>
        <begin position="18"/>
        <end position="78"/>
    </location>
</feature>
<dbReference type="RefSeq" id="WP_116073684.1">
    <property type="nucleotide sequence ID" value="NZ_BONB01000012.1"/>
</dbReference>
<dbReference type="InterPro" id="IPR036271">
    <property type="entry name" value="Tet_transcr_reg_TetR-rel_C_sf"/>
</dbReference>
<reference evidence="6 7" key="1">
    <citation type="submission" date="2018-08" db="EMBL/GenBank/DDBJ databases">
        <title>Sequencing the genomes of 1000 actinobacteria strains.</title>
        <authorList>
            <person name="Klenk H.-P."/>
        </authorList>
    </citation>
    <scope>NUCLEOTIDE SEQUENCE [LARGE SCALE GENOMIC DNA]</scope>
    <source>
        <strain evidence="6 7">DSM 44099</strain>
    </source>
</reference>
<dbReference type="AlphaFoldDB" id="A0A3D9ZWM2"/>
<dbReference type="OrthoDB" id="9806334at2"/>
<keyword evidence="1" id="KW-0805">Transcription regulation</keyword>
<organism evidence="6 7">
    <name type="scientific">Asanoa ferruginea</name>
    <dbReference type="NCBI Taxonomy" id="53367"/>
    <lineage>
        <taxon>Bacteria</taxon>
        <taxon>Bacillati</taxon>
        <taxon>Actinomycetota</taxon>
        <taxon>Actinomycetes</taxon>
        <taxon>Micromonosporales</taxon>
        <taxon>Micromonosporaceae</taxon>
        <taxon>Asanoa</taxon>
    </lineage>
</organism>
<dbReference type="PRINTS" id="PR00455">
    <property type="entry name" value="HTHTETR"/>
</dbReference>
<comment type="caution">
    <text evidence="6">The sequence shown here is derived from an EMBL/GenBank/DDBJ whole genome shotgun (WGS) entry which is preliminary data.</text>
</comment>
<dbReference type="InterPro" id="IPR009057">
    <property type="entry name" value="Homeodomain-like_sf"/>
</dbReference>
<dbReference type="Pfam" id="PF00440">
    <property type="entry name" value="TetR_N"/>
    <property type="match status" value="1"/>
</dbReference>
<dbReference type="EMBL" id="QUMQ01000001">
    <property type="protein sequence ID" value="REG01430.1"/>
    <property type="molecule type" value="Genomic_DNA"/>
</dbReference>
<keyword evidence="7" id="KW-1185">Reference proteome</keyword>